<dbReference type="InterPro" id="IPR053204">
    <property type="entry name" value="Oxopyrrolidines_Biosynth-assoc"/>
</dbReference>
<dbReference type="InterPro" id="IPR022085">
    <property type="entry name" value="OpdG"/>
</dbReference>
<dbReference type="PANTHER" id="PTHR38797:SF4">
    <property type="entry name" value="NUCLEAR PORE COMPLEX PROTEIN NUP85"/>
    <property type="match status" value="1"/>
</dbReference>
<sequence>MSIGEITKAAAGGASEPELEGLLWALWGEVVGAAAAGEPLDDLVARLTAVREIDLDGRRVGGRRLFGDLPVFGAQMREAWNLVPPERTVESWTRLNGFAARLTAAGVDFSLFGLWSIGTALETFAPPSEHLPAAVEWFEHCGPELAAATRHRRTFGPGPGRLHELAEREGLSETGFNPPRWAFWRSRLEGLAAGGDPVARAGLKALRRLDKEIT</sequence>
<dbReference type="Pfam" id="PF12311">
    <property type="entry name" value="DUF3632"/>
    <property type="match status" value="1"/>
</dbReference>
<gene>
    <name evidence="1" type="ORF">JIG36_10095</name>
</gene>
<dbReference type="PANTHER" id="PTHR38797">
    <property type="entry name" value="NUCLEAR PORE COMPLEX PROTEIN NUP85-RELATED"/>
    <property type="match status" value="1"/>
</dbReference>
<dbReference type="Proteomes" id="UP000632138">
    <property type="component" value="Unassembled WGS sequence"/>
</dbReference>
<reference evidence="1 2" key="1">
    <citation type="submission" date="2021-01" db="EMBL/GenBank/DDBJ databases">
        <title>Actinoplanes sp. nov. LDG1-06 isolated from lichen.</title>
        <authorList>
            <person name="Saeng-In P."/>
            <person name="Phongsopitanun W."/>
            <person name="Kanchanasin P."/>
            <person name="Yuki M."/>
            <person name="Kudo T."/>
            <person name="Ohkuma M."/>
            <person name="Tanasupawat S."/>
        </authorList>
    </citation>
    <scope>NUCLEOTIDE SEQUENCE [LARGE SCALE GENOMIC DNA]</scope>
    <source>
        <strain evidence="1 2">LDG1-06</strain>
    </source>
</reference>
<accession>A0ABS2A9H4</accession>
<comment type="caution">
    <text evidence="1">The sequence shown here is derived from an EMBL/GenBank/DDBJ whole genome shotgun (WGS) entry which is preliminary data.</text>
</comment>
<evidence type="ECO:0000313" key="1">
    <source>
        <dbReference type="EMBL" id="MBM2615906.1"/>
    </source>
</evidence>
<dbReference type="RefSeq" id="WP_203375751.1">
    <property type="nucleotide sequence ID" value="NZ_JAENHP010000002.1"/>
</dbReference>
<name>A0ABS2A9H4_9ACTN</name>
<organism evidence="1 2">
    <name type="scientific">Paractinoplanes ovalisporus</name>
    <dbReference type="NCBI Taxonomy" id="2810368"/>
    <lineage>
        <taxon>Bacteria</taxon>
        <taxon>Bacillati</taxon>
        <taxon>Actinomycetota</taxon>
        <taxon>Actinomycetes</taxon>
        <taxon>Micromonosporales</taxon>
        <taxon>Micromonosporaceae</taxon>
        <taxon>Paractinoplanes</taxon>
    </lineage>
</organism>
<keyword evidence="2" id="KW-1185">Reference proteome</keyword>
<protein>
    <submittedName>
        <fullName evidence="1">DUF3632 domain-containing protein</fullName>
    </submittedName>
</protein>
<proteinExistence type="predicted"/>
<evidence type="ECO:0000313" key="2">
    <source>
        <dbReference type="Proteomes" id="UP000632138"/>
    </source>
</evidence>
<dbReference type="EMBL" id="JAENHP010000002">
    <property type="protein sequence ID" value="MBM2615906.1"/>
    <property type="molecule type" value="Genomic_DNA"/>
</dbReference>